<dbReference type="Pfam" id="PF00486">
    <property type="entry name" value="Trans_reg_C"/>
    <property type="match status" value="1"/>
</dbReference>
<reference evidence="6 7" key="2">
    <citation type="journal article" date="2022" name="Mar. Drugs">
        <title>Bioassay-Guided Fractionation Leads to the Detection of Cholic Acid Generated by the Rare Thalassomonas sp.</title>
        <authorList>
            <person name="Pheiffer F."/>
            <person name="Schneider Y.K."/>
            <person name="Hansen E.H."/>
            <person name="Andersen J.H."/>
            <person name="Isaksson J."/>
            <person name="Busche T."/>
            <person name="R C."/>
            <person name="Kalinowski J."/>
            <person name="Zyl L.V."/>
            <person name="Trindade M."/>
        </authorList>
    </citation>
    <scope>NUCLEOTIDE SEQUENCE [LARGE SCALE GENOMIC DNA]</scope>
    <source>
        <strain evidence="6 7">A5K-106</strain>
    </source>
</reference>
<keyword evidence="1 3" id="KW-0238">DNA-binding</keyword>
<evidence type="ECO:0000256" key="3">
    <source>
        <dbReference type="PROSITE-ProRule" id="PRU01091"/>
    </source>
</evidence>
<reference evidence="6 7" key="1">
    <citation type="journal article" date="2015" name="Genome Announc.">
        <title>Draft Genome Sequences of Marine Isolates of Thalassomonas viridans and Thalassomonas actiniarum.</title>
        <authorList>
            <person name="Olonade I."/>
            <person name="van Zyl L.J."/>
            <person name="Trindade M."/>
        </authorList>
    </citation>
    <scope>NUCLEOTIDE SEQUENCE [LARGE SCALE GENOMIC DNA]</scope>
    <source>
        <strain evidence="6 7">A5K-106</strain>
    </source>
</reference>
<dbReference type="InterPro" id="IPR019734">
    <property type="entry name" value="TPR_rpt"/>
</dbReference>
<dbReference type="SUPFAM" id="SSF46894">
    <property type="entry name" value="C-terminal effector domain of the bipartite response regulators"/>
    <property type="match status" value="1"/>
</dbReference>
<dbReference type="GO" id="GO:0006355">
    <property type="term" value="P:regulation of DNA-templated transcription"/>
    <property type="evidence" value="ECO:0007669"/>
    <property type="project" value="InterPro"/>
</dbReference>
<dbReference type="PROSITE" id="PS50005">
    <property type="entry name" value="TPR"/>
    <property type="match status" value="3"/>
</dbReference>
<dbReference type="InterPro" id="IPR036388">
    <property type="entry name" value="WH-like_DNA-bd_sf"/>
</dbReference>
<dbReference type="Pfam" id="PF13174">
    <property type="entry name" value="TPR_6"/>
    <property type="match status" value="1"/>
</dbReference>
<sequence length="567" mass="64138">MGEKKTRVTRYLFEDLILDIQQGRLLRNDEEIYLPKLSYDLLVSLVESSPALLSQQELMEKVWPDRVIGDETLKQRVKLLRKSLGDDAGNPRYIEAIRGRGYRLRPKVKCECVINQAPAAIVDLAANDHFPNITYQQLTGIWRRISRLGLTLIIGLSLVTVLYSQLYSNQQADPVQLTAKKTNHSPQVLTAKEIANDYYLKGKAYYQRYRKIDNSIAIEFFHKALAKDPTFSLAYAGLSQAHSQQLFQFNGEESDKIKAIDNAYQAITFDNNSADAYKALGVAYYVSGWLSKSINAHLKALSLAPDNLETLSNLGFIYSEQGKLAQAVNWHKKALAINPGHVVTMVHAGQTLGQLGHEQLAKTWFNKAIDLQPDYLLASYHLGQAQLSTKQYQEAITTYQDALERYQDHALLSEGLADSYFYNGQTELAHKTYQEIIVKQENKVLPRVHLMFLLTAAKLPTKEITALTASLKNSLYEGSDKASLSYDLALIYARQKQEQQAIRYLVQALEQGLTQVSKVENHPLFQPLKVSDSFNRVLTRMKQKQGRENQLSSELAFFKAEEVIPLG</sequence>
<dbReference type="GO" id="GO:0003677">
    <property type="term" value="F:DNA binding"/>
    <property type="evidence" value="ECO:0007669"/>
    <property type="project" value="UniProtKB-UniRule"/>
</dbReference>
<dbReference type="GO" id="GO:0000160">
    <property type="term" value="P:phosphorelay signal transduction system"/>
    <property type="evidence" value="ECO:0007669"/>
    <property type="project" value="InterPro"/>
</dbReference>
<keyword evidence="4" id="KW-0472">Membrane</keyword>
<evidence type="ECO:0000256" key="2">
    <source>
        <dbReference type="PROSITE-ProRule" id="PRU00339"/>
    </source>
</evidence>
<evidence type="ECO:0000259" key="5">
    <source>
        <dbReference type="PROSITE" id="PS51755"/>
    </source>
</evidence>
<dbReference type="InterPro" id="IPR016032">
    <property type="entry name" value="Sig_transdc_resp-reg_C-effctor"/>
</dbReference>
<keyword evidence="4" id="KW-0812">Transmembrane</keyword>
<feature type="domain" description="OmpR/PhoB-type" evidence="5">
    <location>
        <begin position="8"/>
        <end position="106"/>
    </location>
</feature>
<evidence type="ECO:0000313" key="7">
    <source>
        <dbReference type="Proteomes" id="UP000032568"/>
    </source>
</evidence>
<dbReference type="PANTHER" id="PTHR12558:SF13">
    <property type="entry name" value="CELL DIVISION CYCLE PROTEIN 27 HOMOLOG"/>
    <property type="match status" value="1"/>
</dbReference>
<keyword evidence="2" id="KW-0802">TPR repeat</keyword>
<feature type="DNA-binding region" description="OmpR/PhoB-type" evidence="3">
    <location>
        <begin position="8"/>
        <end position="106"/>
    </location>
</feature>
<gene>
    <name evidence="6" type="ORF">SG35_028165</name>
</gene>
<dbReference type="SMART" id="SM00028">
    <property type="entry name" value="TPR"/>
    <property type="match status" value="7"/>
</dbReference>
<dbReference type="Pfam" id="PF13424">
    <property type="entry name" value="TPR_12"/>
    <property type="match status" value="1"/>
</dbReference>
<feature type="repeat" description="TPR" evidence="2">
    <location>
        <begin position="376"/>
        <end position="409"/>
    </location>
</feature>
<dbReference type="KEGG" id="tact:SG35_028165"/>
<dbReference type="SMART" id="SM00862">
    <property type="entry name" value="Trans_reg_C"/>
    <property type="match status" value="1"/>
</dbReference>
<dbReference type="PANTHER" id="PTHR12558">
    <property type="entry name" value="CELL DIVISION CYCLE 16,23,27"/>
    <property type="match status" value="1"/>
</dbReference>
<dbReference type="PROSITE" id="PS51755">
    <property type="entry name" value="OMPR_PHOB"/>
    <property type="match status" value="1"/>
</dbReference>
<accession>A0AAE9YT63</accession>
<dbReference type="Proteomes" id="UP000032568">
    <property type="component" value="Chromosome"/>
</dbReference>
<feature type="transmembrane region" description="Helical" evidence="4">
    <location>
        <begin position="148"/>
        <end position="167"/>
    </location>
</feature>
<dbReference type="AlphaFoldDB" id="A0AAE9YT63"/>
<proteinExistence type="predicted"/>
<dbReference type="InterPro" id="IPR001867">
    <property type="entry name" value="OmpR/PhoB-type_DNA-bd"/>
</dbReference>
<dbReference type="NCBIfam" id="NF047558">
    <property type="entry name" value="TPR_END_plus"/>
    <property type="match status" value="1"/>
</dbReference>
<dbReference type="CDD" id="cd00383">
    <property type="entry name" value="trans_reg_C"/>
    <property type="match status" value="1"/>
</dbReference>
<dbReference type="RefSeq" id="WP_044834412.1">
    <property type="nucleotide sequence ID" value="NZ_CP059735.1"/>
</dbReference>
<name>A0AAE9YT63_9GAMM</name>
<evidence type="ECO:0000256" key="4">
    <source>
        <dbReference type="SAM" id="Phobius"/>
    </source>
</evidence>
<feature type="repeat" description="TPR" evidence="2">
    <location>
        <begin position="308"/>
        <end position="341"/>
    </location>
</feature>
<dbReference type="EMBL" id="CP059735">
    <property type="protein sequence ID" value="WDD99047.1"/>
    <property type="molecule type" value="Genomic_DNA"/>
</dbReference>
<dbReference type="Gene3D" id="1.25.40.10">
    <property type="entry name" value="Tetratricopeptide repeat domain"/>
    <property type="match status" value="2"/>
</dbReference>
<dbReference type="Gene3D" id="1.10.10.10">
    <property type="entry name" value="Winged helix-like DNA-binding domain superfamily/Winged helix DNA-binding domain"/>
    <property type="match status" value="1"/>
</dbReference>
<evidence type="ECO:0000256" key="1">
    <source>
        <dbReference type="ARBA" id="ARBA00023125"/>
    </source>
</evidence>
<feature type="repeat" description="TPR" evidence="2">
    <location>
        <begin position="274"/>
        <end position="307"/>
    </location>
</feature>
<organism evidence="6 7">
    <name type="scientific">Thalassomonas actiniarum</name>
    <dbReference type="NCBI Taxonomy" id="485447"/>
    <lineage>
        <taxon>Bacteria</taxon>
        <taxon>Pseudomonadati</taxon>
        <taxon>Pseudomonadota</taxon>
        <taxon>Gammaproteobacteria</taxon>
        <taxon>Alteromonadales</taxon>
        <taxon>Colwelliaceae</taxon>
        <taxon>Thalassomonas</taxon>
    </lineage>
</organism>
<keyword evidence="7" id="KW-1185">Reference proteome</keyword>
<keyword evidence="4" id="KW-1133">Transmembrane helix</keyword>
<dbReference type="InterPro" id="IPR011990">
    <property type="entry name" value="TPR-like_helical_dom_sf"/>
</dbReference>
<evidence type="ECO:0000313" key="6">
    <source>
        <dbReference type="EMBL" id="WDD99047.1"/>
    </source>
</evidence>
<protein>
    <submittedName>
        <fullName evidence="6">Winged helix-turn-helix domain-containing protein</fullName>
    </submittedName>
</protein>
<dbReference type="SUPFAM" id="SSF48452">
    <property type="entry name" value="TPR-like"/>
    <property type="match status" value="1"/>
</dbReference>